<dbReference type="PANTHER" id="PTHR32322:SF2">
    <property type="entry name" value="EAMA DOMAIN-CONTAINING PROTEIN"/>
    <property type="match status" value="1"/>
</dbReference>
<feature type="domain" description="EamA" evidence="7">
    <location>
        <begin position="40"/>
        <end position="186"/>
    </location>
</feature>
<protein>
    <submittedName>
        <fullName evidence="8">Integral membrane protein</fullName>
    </submittedName>
</protein>
<dbReference type="InterPro" id="IPR037185">
    <property type="entry name" value="EmrE-like"/>
</dbReference>
<feature type="transmembrane region" description="Helical" evidence="6">
    <location>
        <begin position="266"/>
        <end position="284"/>
    </location>
</feature>
<feature type="transmembrane region" description="Helical" evidence="6">
    <location>
        <begin position="44"/>
        <end position="68"/>
    </location>
</feature>
<dbReference type="InterPro" id="IPR050638">
    <property type="entry name" value="AA-Vitamin_Transporters"/>
</dbReference>
<dbReference type="AlphaFoldDB" id="A0A0F6UX38"/>
<evidence type="ECO:0000259" key="7">
    <source>
        <dbReference type="Pfam" id="PF00892"/>
    </source>
</evidence>
<comment type="subcellular location">
    <subcellularLocation>
        <location evidence="1">Endomembrane system</location>
        <topology evidence="1">Multi-pass membrane protein</topology>
    </subcellularLocation>
</comment>
<feature type="transmembrane region" description="Helical" evidence="6">
    <location>
        <begin position="173"/>
        <end position="191"/>
    </location>
</feature>
<evidence type="ECO:0000256" key="3">
    <source>
        <dbReference type="ARBA" id="ARBA00022692"/>
    </source>
</evidence>
<feature type="transmembrane region" description="Helical" evidence="6">
    <location>
        <begin position="320"/>
        <end position="337"/>
    </location>
</feature>
<dbReference type="Pfam" id="PF00892">
    <property type="entry name" value="EamA"/>
    <property type="match status" value="2"/>
</dbReference>
<dbReference type="InterPro" id="IPR000620">
    <property type="entry name" value="EamA_dom"/>
</dbReference>
<keyword evidence="4 6" id="KW-1133">Transmembrane helix</keyword>
<feature type="transmembrane region" description="Helical" evidence="6">
    <location>
        <begin position="241"/>
        <end position="260"/>
    </location>
</feature>
<dbReference type="SUPFAM" id="SSF103481">
    <property type="entry name" value="Multidrug resistance efflux transporter EmrE"/>
    <property type="match status" value="2"/>
</dbReference>
<keyword evidence="3 6" id="KW-0812">Transmembrane</keyword>
<comment type="similarity">
    <text evidence="2">Belongs to the EamA transporter family.</text>
</comment>
<dbReference type="GO" id="GO:0016020">
    <property type="term" value="C:membrane"/>
    <property type="evidence" value="ECO:0007669"/>
    <property type="project" value="UniProtKB-SubCell"/>
</dbReference>
<gene>
    <name evidence="8" type="primary">cpsT</name>
    <name evidence="8" type="ORF">YS149.seq-orf00022</name>
</gene>
<dbReference type="EMBL" id="KM972248">
    <property type="protein sequence ID" value="AKE79728.1"/>
    <property type="molecule type" value="Genomic_DNA"/>
</dbReference>
<evidence type="ECO:0000313" key="8">
    <source>
        <dbReference type="EMBL" id="AKE79728.1"/>
    </source>
</evidence>
<dbReference type="PANTHER" id="PTHR32322">
    <property type="entry name" value="INNER MEMBRANE TRANSPORTER"/>
    <property type="match status" value="1"/>
</dbReference>
<organism evidence="8">
    <name type="scientific">Streptococcus suis</name>
    <dbReference type="NCBI Taxonomy" id="1307"/>
    <lineage>
        <taxon>Bacteria</taxon>
        <taxon>Bacillati</taxon>
        <taxon>Bacillota</taxon>
        <taxon>Bacilli</taxon>
        <taxon>Lactobacillales</taxon>
        <taxon>Streptococcaceae</taxon>
        <taxon>Streptococcus</taxon>
    </lineage>
</organism>
<evidence type="ECO:0000256" key="6">
    <source>
        <dbReference type="SAM" id="Phobius"/>
    </source>
</evidence>
<feature type="transmembrane region" description="Helical" evidence="6">
    <location>
        <begin position="197"/>
        <end position="220"/>
    </location>
</feature>
<feature type="transmembrane region" description="Helical" evidence="6">
    <location>
        <begin position="142"/>
        <end position="164"/>
    </location>
</feature>
<name>A0A0F6UX38_STRSU</name>
<evidence type="ECO:0000256" key="2">
    <source>
        <dbReference type="ARBA" id="ARBA00007362"/>
    </source>
</evidence>
<dbReference type="Gene3D" id="1.10.3730.20">
    <property type="match status" value="1"/>
</dbReference>
<feature type="domain" description="EamA" evidence="7">
    <location>
        <begin position="199"/>
        <end position="337"/>
    </location>
</feature>
<keyword evidence="5 6" id="KW-0472">Membrane</keyword>
<feature type="transmembrane region" description="Helical" evidence="6">
    <location>
        <begin position="116"/>
        <end position="136"/>
    </location>
</feature>
<evidence type="ECO:0000256" key="4">
    <source>
        <dbReference type="ARBA" id="ARBA00022989"/>
    </source>
</evidence>
<feature type="transmembrane region" description="Helical" evidence="6">
    <location>
        <begin position="74"/>
        <end position="95"/>
    </location>
</feature>
<reference evidence="8" key="1">
    <citation type="journal article" date="2015" name="Appl. Environ. Microbiol.">
        <title>Eight Novel Capsular Polysaccharide Synthesis Gene Loci Identified in Nontypeable Streptococcus suis Isolates.</title>
        <authorList>
            <person name="Zheng H."/>
            <person name="Ji S."/>
            <person name="Liu Z."/>
            <person name="Lan R."/>
            <person name="Huang Y."/>
            <person name="Bai X."/>
            <person name="Gottschalk M."/>
            <person name="Xu J."/>
        </authorList>
    </citation>
    <scope>NUCLEOTIDE SEQUENCE</scope>
    <source>
        <strain evidence="8">YS149_seq</strain>
    </source>
</reference>
<proteinExistence type="inferred from homology"/>
<feature type="transmembrane region" description="Helical" evidence="6">
    <location>
        <begin position="296"/>
        <end position="314"/>
    </location>
</feature>
<evidence type="ECO:0000256" key="1">
    <source>
        <dbReference type="ARBA" id="ARBA00004127"/>
    </source>
</evidence>
<accession>A0A0F6UX38</accession>
<evidence type="ECO:0000256" key="5">
    <source>
        <dbReference type="ARBA" id="ARBA00023136"/>
    </source>
</evidence>
<sequence>MCEIRYIHEIFLEEIKECIDVLNIYILILKGVTMKISLRGNLQGLLSGMFWGLDTSLNSLILLMVPFVVGDSKLLSSTLLLAFFHDFFSAIFLTIDLSIRGRFKNTIQILKTRSAYFVMIAAVFAGPLGMRAYLFAVEKLGAGLTATISAIYPAVAALLGMIFLKDYLTRKGWFGLALTILAVIFLGYSGFSQIEELFIGSLAALLCVIGWASESVITAYGMKEDILPKQALFIRQWTSSLVYLLFMIIEGDVVYSIATVFSSPSILFIVCLSVIGTLSYLFYYSAIDTIGPVRATGLNVTYSIWTVIFSLFLFGGQLDIKLIISSIVIVIGTLFVLKN</sequence>